<dbReference type="GO" id="GO:0016811">
    <property type="term" value="F:hydrolase activity, acting on carbon-nitrogen (but not peptide) bonds, in linear amides"/>
    <property type="evidence" value="ECO:0007669"/>
    <property type="project" value="InterPro"/>
</dbReference>
<dbReference type="InterPro" id="IPR043795">
    <property type="entry name" value="N-alpha-Ac-DABA-like"/>
</dbReference>
<dbReference type="SUPFAM" id="SSF53187">
    <property type="entry name" value="Zn-dependent exopeptidases"/>
    <property type="match status" value="1"/>
</dbReference>
<evidence type="ECO:0000256" key="3">
    <source>
        <dbReference type="ARBA" id="ARBA00022801"/>
    </source>
</evidence>
<accession>A0A381WLA4</accession>
<feature type="domain" description="Succinylglutamate desuccinylase/Aspartoacylase catalytic" evidence="5">
    <location>
        <begin position="49"/>
        <end position="236"/>
    </location>
</feature>
<keyword evidence="4" id="KW-0862">Zinc</keyword>
<keyword evidence="2" id="KW-0479">Metal-binding</keyword>
<dbReference type="GO" id="GO:0016788">
    <property type="term" value="F:hydrolase activity, acting on ester bonds"/>
    <property type="evidence" value="ECO:0007669"/>
    <property type="project" value="InterPro"/>
</dbReference>
<dbReference type="InterPro" id="IPR055438">
    <property type="entry name" value="AstE_AspA_cat"/>
</dbReference>
<comment type="cofactor">
    <cofactor evidence="1">
        <name>Zn(2+)</name>
        <dbReference type="ChEBI" id="CHEBI:29105"/>
    </cofactor>
</comment>
<dbReference type="GO" id="GO:0046872">
    <property type="term" value="F:metal ion binding"/>
    <property type="evidence" value="ECO:0007669"/>
    <property type="project" value="UniProtKB-KW"/>
</dbReference>
<gene>
    <name evidence="6" type="ORF">METZ01_LOCUS105527</name>
</gene>
<protein>
    <recommendedName>
        <fullName evidence="5">Succinylglutamate desuccinylase/Aspartoacylase catalytic domain-containing protein</fullName>
    </recommendedName>
</protein>
<dbReference type="InterPro" id="IPR053138">
    <property type="entry name" value="N-alpha-Ac-DABA_deacetylase"/>
</dbReference>
<dbReference type="Pfam" id="PF24827">
    <property type="entry name" value="AstE_AspA_cat"/>
    <property type="match status" value="1"/>
</dbReference>
<dbReference type="PANTHER" id="PTHR37326:SF1">
    <property type="entry name" value="BLL3975 PROTEIN"/>
    <property type="match status" value="1"/>
</dbReference>
<evidence type="ECO:0000256" key="1">
    <source>
        <dbReference type="ARBA" id="ARBA00001947"/>
    </source>
</evidence>
<proteinExistence type="predicted"/>
<dbReference type="PANTHER" id="PTHR37326">
    <property type="entry name" value="BLL3975 PROTEIN"/>
    <property type="match status" value="1"/>
</dbReference>
<evidence type="ECO:0000256" key="4">
    <source>
        <dbReference type="ARBA" id="ARBA00022833"/>
    </source>
</evidence>
<keyword evidence="3" id="KW-0378">Hydrolase</keyword>
<dbReference type="Gene3D" id="3.40.630.10">
    <property type="entry name" value="Zn peptidases"/>
    <property type="match status" value="1"/>
</dbReference>
<sequence>MTQTEPKVSTTVDFSVEGKHHGHLSIPHSRNDSGWGAVHLPIVSIRSGDGPTLVFTGGNHGDEYEGPIALMKLARSLDVEEIDGQVIIIPALNYPAVLAGHRVSPLDGVNMNRAFPGRRDGTVSSMIAHFVYQKILPLADAVLDIHSGGKTMMFSPFACYHRLPDADLMEKAKQAVLAFAAPVSLELVELDAEGMLDTAVEELGKVFIGCELGGGGTTTTGTVSIAEVGVRNLLSHFKIINERPQSLEDRGLPPTRMMHMPDSGCYVISDDAGIYESLIDLNSPVKVGDAVGQVHFPRNPELLPVVYRVERPGILVGRTHKALVESGDFLALIAAEM</sequence>
<evidence type="ECO:0000313" key="6">
    <source>
        <dbReference type="EMBL" id="SVA52673.1"/>
    </source>
</evidence>
<name>A0A381WLA4_9ZZZZ</name>
<evidence type="ECO:0000259" key="5">
    <source>
        <dbReference type="Pfam" id="PF24827"/>
    </source>
</evidence>
<dbReference type="PIRSF" id="PIRSF039012">
    <property type="entry name" value="ASP"/>
    <property type="match status" value="1"/>
</dbReference>
<organism evidence="6">
    <name type="scientific">marine metagenome</name>
    <dbReference type="NCBI Taxonomy" id="408172"/>
    <lineage>
        <taxon>unclassified sequences</taxon>
        <taxon>metagenomes</taxon>
        <taxon>ecological metagenomes</taxon>
    </lineage>
</organism>
<dbReference type="AlphaFoldDB" id="A0A381WLA4"/>
<reference evidence="6" key="1">
    <citation type="submission" date="2018-05" db="EMBL/GenBank/DDBJ databases">
        <authorList>
            <person name="Lanie J.A."/>
            <person name="Ng W.-L."/>
            <person name="Kazmierczak K.M."/>
            <person name="Andrzejewski T.M."/>
            <person name="Davidsen T.M."/>
            <person name="Wayne K.J."/>
            <person name="Tettelin H."/>
            <person name="Glass J.I."/>
            <person name="Rusch D."/>
            <person name="Podicherti R."/>
            <person name="Tsui H.-C.T."/>
            <person name="Winkler M.E."/>
        </authorList>
    </citation>
    <scope>NUCLEOTIDE SEQUENCE</scope>
</reference>
<evidence type="ECO:0000256" key="2">
    <source>
        <dbReference type="ARBA" id="ARBA00022723"/>
    </source>
</evidence>
<dbReference type="CDD" id="cd06252">
    <property type="entry name" value="M14_ASTE_ASPA-like"/>
    <property type="match status" value="1"/>
</dbReference>
<dbReference type="EMBL" id="UINC01012006">
    <property type="protein sequence ID" value="SVA52673.1"/>
    <property type="molecule type" value="Genomic_DNA"/>
</dbReference>